<reference evidence="1 2" key="1">
    <citation type="submission" date="2018-11" db="EMBL/GenBank/DDBJ databases">
        <title>Complete Genome Sequence of Vbrio mediterranei 117-T6: a Potential Pathogen Bacteria Isolated from the Conchocelis of Pyropia.</title>
        <authorList>
            <person name="Liu Q."/>
        </authorList>
    </citation>
    <scope>NUCLEOTIDE SEQUENCE [LARGE SCALE GENOMIC DNA]</scope>
    <source>
        <strain evidence="1 2">117-T6</strain>
    </source>
</reference>
<name>A0A3G4VEU7_9VIBR</name>
<evidence type="ECO:0000313" key="2">
    <source>
        <dbReference type="Proteomes" id="UP000279760"/>
    </source>
</evidence>
<evidence type="ECO:0000313" key="1">
    <source>
        <dbReference type="EMBL" id="AYV23250.1"/>
    </source>
</evidence>
<evidence type="ECO:0008006" key="3">
    <source>
        <dbReference type="Google" id="ProtNLM"/>
    </source>
</evidence>
<gene>
    <name evidence="1" type="ORF">ECB94_18260</name>
</gene>
<sequence>MKKVVVIVLAVVTLVLAGLGIAYYLGYFNQDETEAIVPRTHPDIQNTSDDSPSEIVVEQPSPPPLPEYYFVARSFENVLTQPDLASAPDGVAYYGEKLKVLEREGEWIRIAPIYQLEEGAEEISQWVNTKHLVTKEVNLSGERWLNVLTDYIEGSDDFMLYQEKFFDASTKLVKQKRCRLSDFEELSGWVKSINHQDSVYFTYCGGIESENKVYLNVATGELF</sequence>
<dbReference type="Proteomes" id="UP000279760">
    <property type="component" value="Chromosome 2"/>
</dbReference>
<organism evidence="1 2">
    <name type="scientific">Vibrio mediterranei</name>
    <dbReference type="NCBI Taxonomy" id="689"/>
    <lineage>
        <taxon>Bacteria</taxon>
        <taxon>Pseudomonadati</taxon>
        <taxon>Pseudomonadota</taxon>
        <taxon>Gammaproteobacteria</taxon>
        <taxon>Vibrionales</taxon>
        <taxon>Vibrionaceae</taxon>
        <taxon>Vibrio</taxon>
    </lineage>
</organism>
<dbReference type="AlphaFoldDB" id="A0A3G4VEU7"/>
<dbReference type="RefSeq" id="WP_124941320.1">
    <property type="nucleotide sequence ID" value="NZ_CP033578.1"/>
</dbReference>
<dbReference type="EMBL" id="CP033578">
    <property type="protein sequence ID" value="AYV23250.1"/>
    <property type="molecule type" value="Genomic_DNA"/>
</dbReference>
<accession>A0A3G4VEU7</accession>
<proteinExistence type="predicted"/>
<protein>
    <recommendedName>
        <fullName evidence="3">SH3 domain-containing protein</fullName>
    </recommendedName>
</protein>